<keyword evidence="1" id="KW-0808">Transferase</keyword>
<organism evidence="1 2">
    <name type="scientific">Wenyingzhuangia fucanilytica</name>
    <dbReference type="NCBI Taxonomy" id="1790137"/>
    <lineage>
        <taxon>Bacteria</taxon>
        <taxon>Pseudomonadati</taxon>
        <taxon>Bacteroidota</taxon>
        <taxon>Flavobacteriia</taxon>
        <taxon>Flavobacteriales</taxon>
        <taxon>Flavobacteriaceae</taxon>
        <taxon>Wenyingzhuangia</taxon>
    </lineage>
</organism>
<name>A0A1B1Y7K9_9FLAO</name>
<dbReference type="RefSeq" id="WP_068827172.1">
    <property type="nucleotide sequence ID" value="NZ_CP014224.1"/>
</dbReference>
<dbReference type="KEGG" id="wfu:AXE80_10825"/>
<accession>A0A1B1Y7K9</accession>
<dbReference type="SUPFAM" id="SSF53335">
    <property type="entry name" value="S-adenosyl-L-methionine-dependent methyltransferases"/>
    <property type="match status" value="1"/>
</dbReference>
<dbReference type="REBASE" id="152836">
    <property type="entry name" value="M.Wfu1127ORF10825P"/>
</dbReference>
<dbReference type="Proteomes" id="UP000092967">
    <property type="component" value="Chromosome"/>
</dbReference>
<sequence>MKQFKTAPLPFMGQKRGFIKAFSRALDEYPKNAIYVDLFGGSGLLSHTVKRKYPNASVVYNDFDNYRRRLENVPKTNLLIAKLRTLTKHLERKKKIPSYDRIKILKVIEAFEQKHGFVDYITISGCLLFSMNYVESFEKLKAQTLYNRVRLSNYNADEYLDGLDIVCEDYKRLFHRYKNMTNVVFLIDPPYLSTEVGTYKNYWKLTDYLDVLDTLSNTSYFYFTSNKSNIVELCEWIEKKSKSASPFNGAVIQETTNHMNYNSKYTDIMIYKKMD</sequence>
<dbReference type="EMBL" id="CP014224">
    <property type="protein sequence ID" value="ANW96737.1"/>
    <property type="molecule type" value="Genomic_DNA"/>
</dbReference>
<dbReference type="AlphaFoldDB" id="A0A1B1Y7K9"/>
<dbReference type="OrthoDB" id="5671374at2"/>
<dbReference type="GO" id="GO:0008168">
    <property type="term" value="F:methyltransferase activity"/>
    <property type="evidence" value="ECO:0007669"/>
    <property type="project" value="UniProtKB-KW"/>
</dbReference>
<evidence type="ECO:0000313" key="2">
    <source>
        <dbReference type="Proteomes" id="UP000092967"/>
    </source>
</evidence>
<keyword evidence="1" id="KW-0489">Methyltransferase</keyword>
<dbReference type="STRING" id="1790137.AXE80_10825"/>
<reference evidence="1 2" key="1">
    <citation type="submission" date="2016-02" db="EMBL/GenBank/DDBJ databases">
        <authorList>
            <person name="Wen L."/>
            <person name="He K."/>
            <person name="Yang H."/>
        </authorList>
    </citation>
    <scope>NUCLEOTIDE SEQUENCE [LARGE SCALE GENOMIC DNA]</scope>
    <source>
        <strain evidence="1 2">CZ1127</strain>
    </source>
</reference>
<dbReference type="Gene3D" id="3.40.50.150">
    <property type="entry name" value="Vaccinia Virus protein VP39"/>
    <property type="match status" value="1"/>
</dbReference>
<gene>
    <name evidence="1" type="ORF">AXE80_10825</name>
</gene>
<evidence type="ECO:0000313" key="1">
    <source>
        <dbReference type="EMBL" id="ANW96737.1"/>
    </source>
</evidence>
<protein>
    <submittedName>
        <fullName evidence="1">DNA methyltransferase</fullName>
    </submittedName>
</protein>
<dbReference type="GO" id="GO:0032259">
    <property type="term" value="P:methylation"/>
    <property type="evidence" value="ECO:0007669"/>
    <property type="project" value="UniProtKB-KW"/>
</dbReference>
<keyword evidence="2" id="KW-1185">Reference proteome</keyword>
<dbReference type="InterPro" id="IPR029063">
    <property type="entry name" value="SAM-dependent_MTases_sf"/>
</dbReference>
<proteinExistence type="predicted"/>